<dbReference type="Pfam" id="PF13401">
    <property type="entry name" value="AAA_22"/>
    <property type="match status" value="1"/>
</dbReference>
<dbReference type="InterPro" id="IPR027417">
    <property type="entry name" value="P-loop_NTPase"/>
</dbReference>
<keyword evidence="3" id="KW-1185">Reference proteome</keyword>
<proteinExistence type="predicted"/>
<dbReference type="GO" id="GO:0005524">
    <property type="term" value="F:ATP binding"/>
    <property type="evidence" value="ECO:0007669"/>
    <property type="project" value="UniProtKB-KW"/>
</dbReference>
<dbReference type="InterPro" id="IPR049945">
    <property type="entry name" value="AAA_22"/>
</dbReference>
<name>A0A6M0K242_9GAMM</name>
<dbReference type="EMBL" id="JAAIJQ010000031">
    <property type="protein sequence ID" value="NEV62647.1"/>
    <property type="molecule type" value="Genomic_DNA"/>
</dbReference>
<dbReference type="SUPFAM" id="SSF52540">
    <property type="entry name" value="P-loop containing nucleoside triphosphate hydrolases"/>
    <property type="match status" value="1"/>
</dbReference>
<dbReference type="SMART" id="SM00382">
    <property type="entry name" value="AAA"/>
    <property type="match status" value="1"/>
</dbReference>
<comment type="caution">
    <text evidence="2">The sequence shown here is derived from an EMBL/GenBank/DDBJ whole genome shotgun (WGS) entry which is preliminary data.</text>
</comment>
<dbReference type="AlphaFoldDB" id="A0A6M0K242"/>
<evidence type="ECO:0000259" key="1">
    <source>
        <dbReference type="SMART" id="SM00382"/>
    </source>
</evidence>
<reference evidence="2 3" key="1">
    <citation type="submission" date="2020-02" db="EMBL/GenBank/DDBJ databases">
        <title>Genome sequences of Thiorhodococcus mannitoliphagus and Thiorhodococcus minor, purple sulfur photosynthetic bacteria in the gammaproteobacterial family, Chromatiaceae.</title>
        <authorList>
            <person name="Aviles F.A."/>
            <person name="Meyer T.E."/>
            <person name="Kyndt J.A."/>
        </authorList>
    </citation>
    <scope>NUCLEOTIDE SEQUENCE [LARGE SCALE GENOMIC DNA]</scope>
    <source>
        <strain evidence="2 3">DSM 11518</strain>
    </source>
</reference>
<dbReference type="PANTHER" id="PTHR35894">
    <property type="entry name" value="GENERAL SECRETION PATHWAY PROTEIN A-RELATED"/>
    <property type="match status" value="1"/>
</dbReference>
<sequence length="264" mass="29566">MYRQHFGLTHEPLGKQTPVLYDGGQLQRLKQHFQWLLEHPGIGLLTGPPGVGKTAALRLLAQALNPHRYQVIYLAETDFGRLDLYRALALALGLQPAHRRAALWREIKARLLELADHQQVLPIWIIDEAQNLPPEFFRDLPAFLNFAFDARDLMSIWLVGHPLLATTLQRAPYEALASRLHGHVQLGAFDEPAAFTALIEHALTHAGVTTRLLSDSGMQLLLMASRGRPRTAGQILRTAMQLAVPKALNHLPDDLIEEAIEVLR</sequence>
<gene>
    <name evidence="2" type="ORF">G3446_12225</name>
</gene>
<dbReference type="RefSeq" id="WP_164453113.1">
    <property type="nucleotide sequence ID" value="NZ_JAAIJQ010000031.1"/>
</dbReference>
<keyword evidence="2" id="KW-0067">ATP-binding</keyword>
<dbReference type="GO" id="GO:0016887">
    <property type="term" value="F:ATP hydrolysis activity"/>
    <property type="evidence" value="ECO:0007669"/>
    <property type="project" value="InterPro"/>
</dbReference>
<accession>A0A6M0K242</accession>
<dbReference type="PANTHER" id="PTHR35894:SF1">
    <property type="entry name" value="PHOSPHORIBULOKINASE _ URIDINE KINASE FAMILY"/>
    <property type="match status" value="1"/>
</dbReference>
<keyword evidence="2" id="KW-0547">Nucleotide-binding</keyword>
<protein>
    <submittedName>
        <fullName evidence="2">ATP-binding protein</fullName>
    </submittedName>
</protein>
<feature type="domain" description="AAA+ ATPase" evidence="1">
    <location>
        <begin position="39"/>
        <end position="190"/>
    </location>
</feature>
<dbReference type="Proteomes" id="UP000483379">
    <property type="component" value="Unassembled WGS sequence"/>
</dbReference>
<dbReference type="InterPro" id="IPR052026">
    <property type="entry name" value="ExeA_AAA_ATPase_DNA-bind"/>
</dbReference>
<evidence type="ECO:0000313" key="2">
    <source>
        <dbReference type="EMBL" id="NEV62647.1"/>
    </source>
</evidence>
<organism evidence="2 3">
    <name type="scientific">Thiorhodococcus minor</name>
    <dbReference type="NCBI Taxonomy" id="57489"/>
    <lineage>
        <taxon>Bacteria</taxon>
        <taxon>Pseudomonadati</taxon>
        <taxon>Pseudomonadota</taxon>
        <taxon>Gammaproteobacteria</taxon>
        <taxon>Chromatiales</taxon>
        <taxon>Chromatiaceae</taxon>
        <taxon>Thiorhodococcus</taxon>
    </lineage>
</organism>
<dbReference type="InterPro" id="IPR003593">
    <property type="entry name" value="AAA+_ATPase"/>
</dbReference>
<dbReference type="Gene3D" id="3.40.50.300">
    <property type="entry name" value="P-loop containing nucleotide triphosphate hydrolases"/>
    <property type="match status" value="1"/>
</dbReference>
<evidence type="ECO:0000313" key="3">
    <source>
        <dbReference type="Proteomes" id="UP000483379"/>
    </source>
</evidence>